<organism evidence="1 2">
    <name type="scientific">Candidatus Buchananbacteria bacterium RBG_13_36_9</name>
    <dbReference type="NCBI Taxonomy" id="1797530"/>
    <lineage>
        <taxon>Bacteria</taxon>
        <taxon>Candidatus Buchananiibacteriota</taxon>
    </lineage>
</organism>
<dbReference type="InterPro" id="IPR029063">
    <property type="entry name" value="SAM-dependent_MTases_sf"/>
</dbReference>
<protein>
    <recommendedName>
        <fullName evidence="3">Methyltransferase type 11 domain-containing protein</fullName>
    </recommendedName>
</protein>
<dbReference type="Proteomes" id="UP000176498">
    <property type="component" value="Unassembled WGS sequence"/>
</dbReference>
<dbReference type="SUPFAM" id="SSF53335">
    <property type="entry name" value="S-adenosyl-L-methionine-dependent methyltransferases"/>
    <property type="match status" value="1"/>
</dbReference>
<name>A0A1G1XMM8_9BACT</name>
<dbReference type="AlphaFoldDB" id="A0A1G1XMM8"/>
<accession>A0A1G1XMM8</accession>
<proteinExistence type="predicted"/>
<comment type="caution">
    <text evidence="1">The sequence shown here is derived from an EMBL/GenBank/DDBJ whole genome shotgun (WGS) entry which is preliminary data.</text>
</comment>
<dbReference type="Gene3D" id="3.40.50.150">
    <property type="entry name" value="Vaccinia Virus protein VP39"/>
    <property type="match status" value="1"/>
</dbReference>
<sequence length="81" mass="9270">MEVDAVHCNHFTFFQSAYRLLKPNGILTYYSDEMKEFSTEHIKCLQRAGFLNISGVLCAVNPPADCQYWKSKTILAPIIIK</sequence>
<dbReference type="EMBL" id="MHHZ01000021">
    <property type="protein sequence ID" value="OGY41232.1"/>
    <property type="molecule type" value="Genomic_DNA"/>
</dbReference>
<gene>
    <name evidence="1" type="ORF">A2Y82_01815</name>
</gene>
<evidence type="ECO:0008006" key="3">
    <source>
        <dbReference type="Google" id="ProtNLM"/>
    </source>
</evidence>
<evidence type="ECO:0000313" key="2">
    <source>
        <dbReference type="Proteomes" id="UP000176498"/>
    </source>
</evidence>
<evidence type="ECO:0000313" key="1">
    <source>
        <dbReference type="EMBL" id="OGY41232.1"/>
    </source>
</evidence>
<reference evidence="1 2" key="1">
    <citation type="journal article" date="2016" name="Nat. Commun.">
        <title>Thousands of microbial genomes shed light on interconnected biogeochemical processes in an aquifer system.</title>
        <authorList>
            <person name="Anantharaman K."/>
            <person name="Brown C.T."/>
            <person name="Hug L.A."/>
            <person name="Sharon I."/>
            <person name="Castelle C.J."/>
            <person name="Probst A.J."/>
            <person name="Thomas B.C."/>
            <person name="Singh A."/>
            <person name="Wilkins M.J."/>
            <person name="Karaoz U."/>
            <person name="Brodie E.L."/>
            <person name="Williams K.H."/>
            <person name="Hubbard S.S."/>
            <person name="Banfield J.F."/>
        </authorList>
    </citation>
    <scope>NUCLEOTIDE SEQUENCE [LARGE SCALE GENOMIC DNA]</scope>
</reference>